<dbReference type="PANTHER" id="PTHR44757">
    <property type="entry name" value="DIGUANYLATE CYCLASE DGCP"/>
    <property type="match status" value="1"/>
</dbReference>
<dbReference type="PROSITE" id="PS50887">
    <property type="entry name" value="GGDEF"/>
    <property type="match status" value="1"/>
</dbReference>
<proteinExistence type="predicted"/>
<dbReference type="InterPro" id="IPR000160">
    <property type="entry name" value="GGDEF_dom"/>
</dbReference>
<evidence type="ECO:0000313" key="6">
    <source>
        <dbReference type="EMBL" id="WEF34328.1"/>
    </source>
</evidence>
<dbReference type="NCBIfam" id="TIGR00229">
    <property type="entry name" value="sensory_box"/>
    <property type="match status" value="3"/>
</dbReference>
<organism evidence="6 7">
    <name type="scientific">Pseudoduganella chitinolytica</name>
    <dbReference type="NCBI Taxonomy" id="34070"/>
    <lineage>
        <taxon>Bacteria</taxon>
        <taxon>Pseudomonadati</taxon>
        <taxon>Pseudomonadota</taxon>
        <taxon>Betaproteobacteria</taxon>
        <taxon>Burkholderiales</taxon>
        <taxon>Oxalobacteraceae</taxon>
        <taxon>Telluria group</taxon>
        <taxon>Pseudoduganella</taxon>
    </lineage>
</organism>
<dbReference type="InterPro" id="IPR000014">
    <property type="entry name" value="PAS"/>
</dbReference>
<dbReference type="InterPro" id="IPR001610">
    <property type="entry name" value="PAC"/>
</dbReference>
<dbReference type="RefSeq" id="WP_277417007.1">
    <property type="nucleotide sequence ID" value="NZ_CP119083.1"/>
</dbReference>
<gene>
    <name evidence="6" type="ORF">PX653_06020</name>
</gene>
<dbReference type="CDD" id="cd01948">
    <property type="entry name" value="EAL"/>
    <property type="match status" value="1"/>
</dbReference>
<dbReference type="Pfam" id="PF08448">
    <property type="entry name" value="PAS_4"/>
    <property type="match status" value="2"/>
</dbReference>
<evidence type="ECO:0000259" key="4">
    <source>
        <dbReference type="PROSITE" id="PS50883"/>
    </source>
</evidence>
<dbReference type="InterPro" id="IPR052155">
    <property type="entry name" value="Biofilm_reg_signaling"/>
</dbReference>
<dbReference type="CDD" id="cd00130">
    <property type="entry name" value="PAS"/>
    <property type="match status" value="3"/>
</dbReference>
<dbReference type="SUPFAM" id="SSF55785">
    <property type="entry name" value="PYP-like sensor domain (PAS domain)"/>
    <property type="match status" value="3"/>
</dbReference>
<dbReference type="SUPFAM" id="SSF141868">
    <property type="entry name" value="EAL domain-like"/>
    <property type="match status" value="1"/>
</dbReference>
<feature type="domain" description="PAS" evidence="2">
    <location>
        <begin position="258"/>
        <end position="328"/>
    </location>
</feature>
<dbReference type="Pfam" id="PF00990">
    <property type="entry name" value="GGDEF"/>
    <property type="match status" value="1"/>
</dbReference>
<evidence type="ECO:0000259" key="2">
    <source>
        <dbReference type="PROSITE" id="PS50112"/>
    </source>
</evidence>
<feature type="domain" description="PAS" evidence="2">
    <location>
        <begin position="132"/>
        <end position="202"/>
    </location>
</feature>
<dbReference type="PROSITE" id="PS50113">
    <property type="entry name" value="PAC"/>
    <property type="match status" value="1"/>
</dbReference>
<keyword evidence="7" id="KW-1185">Reference proteome</keyword>
<dbReference type="SMART" id="SM00052">
    <property type="entry name" value="EAL"/>
    <property type="match status" value="1"/>
</dbReference>
<evidence type="ECO:0000259" key="3">
    <source>
        <dbReference type="PROSITE" id="PS50113"/>
    </source>
</evidence>
<evidence type="ECO:0000256" key="1">
    <source>
        <dbReference type="SAM" id="MobiDB-lite"/>
    </source>
</evidence>
<dbReference type="SMART" id="SM00086">
    <property type="entry name" value="PAC"/>
    <property type="match status" value="1"/>
</dbReference>
<dbReference type="PROSITE" id="PS50883">
    <property type="entry name" value="EAL"/>
    <property type="match status" value="1"/>
</dbReference>
<feature type="domain" description="PAC" evidence="3">
    <location>
        <begin position="202"/>
        <end position="257"/>
    </location>
</feature>
<dbReference type="InterPro" id="IPR035919">
    <property type="entry name" value="EAL_sf"/>
</dbReference>
<dbReference type="InterPro" id="IPR013656">
    <property type="entry name" value="PAS_4"/>
</dbReference>
<feature type="domain" description="GGDEF" evidence="5">
    <location>
        <begin position="527"/>
        <end position="659"/>
    </location>
</feature>
<dbReference type="SMART" id="SM00267">
    <property type="entry name" value="GGDEF"/>
    <property type="match status" value="1"/>
</dbReference>
<feature type="domain" description="EAL" evidence="4">
    <location>
        <begin position="668"/>
        <end position="919"/>
    </location>
</feature>
<dbReference type="InterPro" id="IPR043128">
    <property type="entry name" value="Rev_trsase/Diguanyl_cyclase"/>
</dbReference>
<dbReference type="Gene3D" id="3.30.450.20">
    <property type="entry name" value="PAS domain"/>
    <property type="match status" value="3"/>
</dbReference>
<feature type="domain" description="PAS" evidence="2">
    <location>
        <begin position="380"/>
        <end position="425"/>
    </location>
</feature>
<dbReference type="InterPro" id="IPR029787">
    <property type="entry name" value="Nucleotide_cyclase"/>
</dbReference>
<reference evidence="6 7" key="1">
    <citation type="submission" date="2023-02" db="EMBL/GenBank/DDBJ databases">
        <title>Gemone sequence of Telluria chitinolytica ACM 3522T.</title>
        <authorList>
            <person name="Frediansyah A."/>
            <person name="Miess H."/>
            <person name="Gross H."/>
        </authorList>
    </citation>
    <scope>NUCLEOTIDE SEQUENCE [LARGE SCALE GENOMIC DNA]</scope>
    <source>
        <strain evidence="6 7">ACM 3522</strain>
    </source>
</reference>
<accession>A0ABY8BG35</accession>
<dbReference type="CDD" id="cd01949">
    <property type="entry name" value="GGDEF"/>
    <property type="match status" value="1"/>
</dbReference>
<name>A0ABY8BG35_9BURK</name>
<protein>
    <submittedName>
        <fullName evidence="6">EAL domain-containing protein</fullName>
    </submittedName>
</protein>
<dbReference type="PANTHER" id="PTHR44757:SF2">
    <property type="entry name" value="BIOFILM ARCHITECTURE MAINTENANCE PROTEIN MBAA"/>
    <property type="match status" value="1"/>
</dbReference>
<feature type="region of interest" description="Disordered" evidence="1">
    <location>
        <begin position="945"/>
        <end position="964"/>
    </location>
</feature>
<evidence type="ECO:0000313" key="7">
    <source>
        <dbReference type="Proteomes" id="UP001216510"/>
    </source>
</evidence>
<dbReference type="Gene3D" id="3.30.70.270">
    <property type="match status" value="1"/>
</dbReference>
<dbReference type="Gene3D" id="3.20.20.450">
    <property type="entry name" value="EAL domain"/>
    <property type="match status" value="1"/>
</dbReference>
<dbReference type="InterPro" id="IPR001633">
    <property type="entry name" value="EAL_dom"/>
</dbReference>
<dbReference type="InterPro" id="IPR000700">
    <property type="entry name" value="PAS-assoc_C"/>
</dbReference>
<dbReference type="SMART" id="SM00091">
    <property type="entry name" value="PAS"/>
    <property type="match status" value="3"/>
</dbReference>
<sequence length="964" mass="104749">MSHPSLPVSHDTSRAHARRHACSCDLGAHWQTGADGIVVDVLAQPRQLADALRGTALVDWLAGAHPLAGPVAAQVAAAMACGVAFREELALACDEGETRHVVISGLPQDGGYRGAIVDVTEARAQLEHALRGEAGHRLLVDNSTDLIAHCGPEGRYVHISPSYTRMMGWTPADMVGAPVIDFLHPDDQPGADVALAAVLGGQQVSIEVRKRMPDGRFVWLGTNAGPVTDPDTGRCLGAVMISRDITREKEMVRQIRAMAEQNVALIENSPDIMLLLSLQGTILHVNQSLRAVLGYEPADVTGKPGMDFIRADASTATAEKIMELSRRDGDFSTTVGCRHKDGTPVQLALCMRRPPGSDVIYASARDVTESWRTRLALQKSHEHTRTLLESIHDGFFSVNEQWQITYANMRAADFVGVDRDASIGKILWDVAPSLCATEIGARYRRAMAERRSTSFELPYEPLNAWLSERVYAHEDGLSVFFHDITERKQAETRLEQLATRDTLTGLPNRAWINRRVETMLGQPGAGHCPTVFFIDLNRFKAINDSLGHATGDRLLQEVGQRLASCMRPDDEVARLGGDEFVVAARCADRGAAAAIAERLLAVLRAPFLVDGMELSVGASIGIGMADGTDASPAQLFQNADTAMYKAKALGNGSYQFFEPEMSTEARRRLTLELALPRALALGQLEVVYQPRMHLRSLTPCGMEALLRWRHPEFGPVSPLEFIPIAEERGQIEAIGAWVLREACRFARHVNDVHGLSLRVSVNVSARQLRSADLVGHVGEALAAADLPADCLELEITESALIEDVAGSAATLRELKALGIKLSLDDFGTGYSSLSYLKRFPVDVLKLDRSFLSEDEHDTAFIRALVGMAHVLGLSVVAEGIETETMLEALHHARCDEGRGICSRGPWGWPSSRRSWPGEQEPLVTGAHLPVAGRLTGACRPCHQPVRPTSAPCHASRSAGVGVPR</sequence>
<dbReference type="Pfam" id="PF13426">
    <property type="entry name" value="PAS_9"/>
    <property type="match status" value="1"/>
</dbReference>
<dbReference type="EMBL" id="CP119083">
    <property type="protein sequence ID" value="WEF34328.1"/>
    <property type="molecule type" value="Genomic_DNA"/>
</dbReference>
<dbReference type="Pfam" id="PF00563">
    <property type="entry name" value="EAL"/>
    <property type="match status" value="1"/>
</dbReference>
<dbReference type="NCBIfam" id="TIGR00254">
    <property type="entry name" value="GGDEF"/>
    <property type="match status" value="1"/>
</dbReference>
<dbReference type="PROSITE" id="PS50112">
    <property type="entry name" value="PAS"/>
    <property type="match status" value="3"/>
</dbReference>
<dbReference type="SUPFAM" id="SSF55073">
    <property type="entry name" value="Nucleotide cyclase"/>
    <property type="match status" value="1"/>
</dbReference>
<dbReference type="InterPro" id="IPR035965">
    <property type="entry name" value="PAS-like_dom_sf"/>
</dbReference>
<evidence type="ECO:0000259" key="5">
    <source>
        <dbReference type="PROSITE" id="PS50887"/>
    </source>
</evidence>
<dbReference type="Proteomes" id="UP001216510">
    <property type="component" value="Chromosome"/>
</dbReference>